<dbReference type="GO" id="GO:0003723">
    <property type="term" value="F:RNA binding"/>
    <property type="evidence" value="ECO:0007669"/>
    <property type="project" value="UniProtKB-UniRule"/>
</dbReference>
<dbReference type="VEuPathDB" id="FungiDB:AeMF1_014869"/>
<dbReference type="PANTHER" id="PTHR48027">
    <property type="entry name" value="HETEROGENEOUS NUCLEAR RIBONUCLEOPROTEIN 87F-RELATED"/>
    <property type="match status" value="1"/>
</dbReference>
<dbReference type="CDD" id="cd00590">
    <property type="entry name" value="RRM_SF"/>
    <property type="match status" value="3"/>
</dbReference>
<keyword evidence="1 2" id="KW-0694">RNA-binding</keyword>
<evidence type="ECO:0000259" key="3">
    <source>
        <dbReference type="PROSITE" id="PS50102"/>
    </source>
</evidence>
<accession>A0A6G0WVU0</accession>
<sequence>MISRILAARGVLSQSVRPRSPLAPWTATLSAVDVFGCSPAQFFSSESESTSETKIYVGGLPFNATDDEIVKEFSRFGTIVDVQRRQRGTHRGVCFISYSKPEEARNALSMHKANFGSRWLQVNLLKTKPEEPSAATTAATREEDVKNRIWIGGLPFNTTEQDIHEQFGQFGTIQAVTFLKQPNGAMMGVCFVTYSSPEEAHEALSMDKASFGNRWIQVKPAKKRQKKPVQQPSEPTSRVFVSNLRFDKTEDDLKQLFSPYGVITNVKIVRHPETQKSRGYGFVQFESLESASAALAFNGTIIDGRDLEVKPATAKEEPKVVHQNIVFVANLPLDVEEDMLHAMFEHCGGISSIRLAKNQQTGEFLGYSHIEFALPESAQAALELRGANIDGKIIHVEMAEKKVREPRKTATS</sequence>
<dbReference type="PROSITE" id="PS50102">
    <property type="entry name" value="RRM"/>
    <property type="match status" value="4"/>
</dbReference>
<feature type="domain" description="RRM" evidence="3">
    <location>
        <begin position="53"/>
        <end position="127"/>
    </location>
</feature>
<dbReference type="SMART" id="SM00360">
    <property type="entry name" value="RRM"/>
    <property type="match status" value="4"/>
</dbReference>
<comment type="caution">
    <text evidence="4">The sequence shown here is derived from an EMBL/GenBank/DDBJ whole genome shotgun (WGS) entry which is preliminary data.</text>
</comment>
<dbReference type="Gene3D" id="3.30.70.330">
    <property type="match status" value="4"/>
</dbReference>
<reference evidence="4 5" key="1">
    <citation type="submission" date="2019-07" db="EMBL/GenBank/DDBJ databases">
        <title>Genomics analysis of Aphanomyces spp. identifies a new class of oomycete effector associated with host adaptation.</title>
        <authorList>
            <person name="Gaulin E."/>
        </authorList>
    </citation>
    <scope>NUCLEOTIDE SEQUENCE [LARGE SCALE GENOMIC DNA]</scope>
    <source>
        <strain evidence="4 5">ATCC 201684</strain>
    </source>
</reference>
<keyword evidence="5" id="KW-1185">Reference proteome</keyword>
<dbReference type="Pfam" id="PF00076">
    <property type="entry name" value="RRM_1"/>
    <property type="match status" value="4"/>
</dbReference>
<evidence type="ECO:0000256" key="2">
    <source>
        <dbReference type="PROSITE-ProRule" id="PRU00176"/>
    </source>
</evidence>
<dbReference type="InterPro" id="IPR012677">
    <property type="entry name" value="Nucleotide-bd_a/b_plait_sf"/>
</dbReference>
<evidence type="ECO:0000256" key="1">
    <source>
        <dbReference type="ARBA" id="ARBA00022884"/>
    </source>
</evidence>
<dbReference type="InterPro" id="IPR000504">
    <property type="entry name" value="RRM_dom"/>
</dbReference>
<dbReference type="InterPro" id="IPR052462">
    <property type="entry name" value="SLIRP/GR-RBP-like"/>
</dbReference>
<gene>
    <name evidence="4" type="ORF">Ae201684_011222</name>
</gene>
<dbReference type="InterPro" id="IPR035979">
    <property type="entry name" value="RBD_domain_sf"/>
</dbReference>
<feature type="domain" description="RRM" evidence="3">
    <location>
        <begin position="147"/>
        <end position="223"/>
    </location>
</feature>
<name>A0A6G0WVU0_9STRA</name>
<feature type="domain" description="RRM" evidence="3">
    <location>
        <begin position="324"/>
        <end position="401"/>
    </location>
</feature>
<dbReference type="AlphaFoldDB" id="A0A6G0WVU0"/>
<evidence type="ECO:0000313" key="5">
    <source>
        <dbReference type="Proteomes" id="UP000481153"/>
    </source>
</evidence>
<proteinExistence type="predicted"/>
<evidence type="ECO:0000313" key="4">
    <source>
        <dbReference type="EMBL" id="KAF0731602.1"/>
    </source>
</evidence>
<dbReference type="Proteomes" id="UP000481153">
    <property type="component" value="Unassembled WGS sequence"/>
</dbReference>
<dbReference type="EMBL" id="VJMJ01000141">
    <property type="protein sequence ID" value="KAF0731602.1"/>
    <property type="molecule type" value="Genomic_DNA"/>
</dbReference>
<organism evidence="4 5">
    <name type="scientific">Aphanomyces euteiches</name>
    <dbReference type="NCBI Taxonomy" id="100861"/>
    <lineage>
        <taxon>Eukaryota</taxon>
        <taxon>Sar</taxon>
        <taxon>Stramenopiles</taxon>
        <taxon>Oomycota</taxon>
        <taxon>Saprolegniomycetes</taxon>
        <taxon>Saprolegniales</taxon>
        <taxon>Verrucalvaceae</taxon>
        <taxon>Aphanomyces</taxon>
    </lineage>
</organism>
<dbReference type="SUPFAM" id="SSF54928">
    <property type="entry name" value="RNA-binding domain, RBD"/>
    <property type="match status" value="4"/>
</dbReference>
<feature type="domain" description="RRM" evidence="3">
    <location>
        <begin position="237"/>
        <end position="314"/>
    </location>
</feature>
<protein>
    <recommendedName>
        <fullName evidence="3">RRM domain-containing protein</fullName>
    </recommendedName>
</protein>